<dbReference type="InterPro" id="IPR000210">
    <property type="entry name" value="BTB/POZ_dom"/>
</dbReference>
<name>A0A8X7BBG2_TRICX</name>
<proteinExistence type="predicted"/>
<keyword evidence="1" id="KW-0472">Membrane</keyword>
<evidence type="ECO:0000313" key="3">
    <source>
        <dbReference type="EMBL" id="GFY24542.1"/>
    </source>
</evidence>
<evidence type="ECO:0000259" key="2">
    <source>
        <dbReference type="PROSITE" id="PS50097"/>
    </source>
</evidence>
<reference evidence="3" key="1">
    <citation type="submission" date="2020-08" db="EMBL/GenBank/DDBJ databases">
        <title>Multicomponent nature underlies the extraordinary mechanical properties of spider dragline silk.</title>
        <authorList>
            <person name="Kono N."/>
            <person name="Nakamura H."/>
            <person name="Mori M."/>
            <person name="Yoshida Y."/>
            <person name="Ohtoshi R."/>
            <person name="Malay A.D."/>
            <person name="Moran D.A.P."/>
            <person name="Tomita M."/>
            <person name="Numata K."/>
            <person name="Arakawa K."/>
        </authorList>
    </citation>
    <scope>NUCLEOTIDE SEQUENCE</scope>
</reference>
<evidence type="ECO:0000256" key="1">
    <source>
        <dbReference type="SAM" id="Phobius"/>
    </source>
</evidence>
<dbReference type="SMART" id="SM00225">
    <property type="entry name" value="BTB"/>
    <property type="match status" value="1"/>
</dbReference>
<protein>
    <submittedName>
        <fullName evidence="3">Protein roadkill</fullName>
    </submittedName>
</protein>
<dbReference type="InterPro" id="IPR011333">
    <property type="entry name" value="SKP1/BTB/POZ_sf"/>
</dbReference>
<gene>
    <name evidence="3" type="primary">rdx_2</name>
    <name evidence="3" type="ORF">TNCV_1015881</name>
</gene>
<dbReference type="Pfam" id="PF00651">
    <property type="entry name" value="BTB"/>
    <property type="match status" value="1"/>
</dbReference>
<dbReference type="EMBL" id="BMAU01021369">
    <property type="protein sequence ID" value="GFY24542.1"/>
    <property type="molecule type" value="Genomic_DNA"/>
</dbReference>
<keyword evidence="1" id="KW-1133">Transmembrane helix</keyword>
<dbReference type="AlphaFoldDB" id="A0A8X7BBG2"/>
<accession>A0A8X7BBG2</accession>
<dbReference type="Proteomes" id="UP000887159">
    <property type="component" value="Unassembled WGS sequence"/>
</dbReference>
<sequence length="486" mass="56533">MDIEKKSKRFYWKIENFDFYFLTQTEPLKSPPFQIAGVGPDAYFRLALHKEIREKDVHVGCFLNVSKWSARSETLRIDGAVTLKMPNGIMKFVLQGGVLPKFVGSSLLVGRTTWSDTMSSKRDFAKSSVSLMCYLWKSPLYLSRQCSAVTLTEKQKKRYIQTLRVRYPYSTIQFYESSTKNSEEFFVKEEMWKNQLAIVLKEKKYHARVNCTFYLVKNSNVLPRIAEIQYRYNDPTTNWRLLDLFPRDILEENNPRYFKNSSVSLRIEAEMSFYEECGSSQEYFSDSPSQASKTFRHSLKNDLEIFFRSNLKGCDVILRCENQDFSVHKSLLCCKSPVFSAMFESDMKEKKLGIVEMDDTDSLTLNRFIEHLYLGSVTDSPIDLHSAMALYEIAHRYSILDLINYSRKILVLNIDCGNRDELLQFANFYEDKSLENLIENYFRHEEKIKGVGFKRVLTTGSLILFFAVLCLICCILCSAKNPSNSM</sequence>
<dbReference type="SUPFAM" id="SSF49599">
    <property type="entry name" value="TRAF domain-like"/>
    <property type="match status" value="1"/>
</dbReference>
<keyword evidence="4" id="KW-1185">Reference proteome</keyword>
<feature type="transmembrane region" description="Helical" evidence="1">
    <location>
        <begin position="456"/>
        <end position="479"/>
    </location>
</feature>
<dbReference type="CDD" id="cd18186">
    <property type="entry name" value="BTB_POZ_ZBTB_KLHL-like"/>
    <property type="match status" value="1"/>
</dbReference>
<dbReference type="PROSITE" id="PS50097">
    <property type="entry name" value="BTB"/>
    <property type="match status" value="1"/>
</dbReference>
<dbReference type="PANTHER" id="PTHR24413">
    <property type="entry name" value="SPECKLE-TYPE POZ PROTEIN"/>
    <property type="match status" value="1"/>
</dbReference>
<dbReference type="SUPFAM" id="SSF54695">
    <property type="entry name" value="POZ domain"/>
    <property type="match status" value="1"/>
</dbReference>
<feature type="domain" description="BTB" evidence="2">
    <location>
        <begin position="314"/>
        <end position="381"/>
    </location>
</feature>
<organism evidence="3 4">
    <name type="scientific">Trichonephila clavipes</name>
    <name type="common">Golden silk orbweaver</name>
    <name type="synonym">Nephila clavipes</name>
    <dbReference type="NCBI Taxonomy" id="2585209"/>
    <lineage>
        <taxon>Eukaryota</taxon>
        <taxon>Metazoa</taxon>
        <taxon>Ecdysozoa</taxon>
        <taxon>Arthropoda</taxon>
        <taxon>Chelicerata</taxon>
        <taxon>Arachnida</taxon>
        <taxon>Araneae</taxon>
        <taxon>Araneomorphae</taxon>
        <taxon>Entelegynae</taxon>
        <taxon>Araneoidea</taxon>
        <taxon>Nephilidae</taxon>
        <taxon>Trichonephila</taxon>
    </lineage>
</organism>
<comment type="caution">
    <text evidence="3">The sequence shown here is derived from an EMBL/GenBank/DDBJ whole genome shotgun (WGS) entry which is preliminary data.</text>
</comment>
<keyword evidence="1" id="KW-0812">Transmembrane</keyword>
<evidence type="ECO:0000313" key="4">
    <source>
        <dbReference type="Proteomes" id="UP000887159"/>
    </source>
</evidence>
<dbReference type="Gene3D" id="3.30.710.10">
    <property type="entry name" value="Potassium Channel Kv1.1, Chain A"/>
    <property type="match status" value="1"/>
</dbReference>